<feature type="domain" description="Protein kinase" evidence="5">
    <location>
        <begin position="71"/>
        <end position="181"/>
    </location>
</feature>
<comment type="catalytic activity">
    <reaction evidence="1">
        <text>S-ubiquitinyl-[E2 ubiquitin-conjugating enzyme]-L-cysteine + [acceptor protein]-L-lysine = [E2 ubiquitin-conjugating enzyme]-L-cysteine + N(6)-ubiquitinyl-[acceptor protein]-L-lysine.</text>
        <dbReference type="EC" id="2.3.2.27"/>
    </reaction>
</comment>
<evidence type="ECO:0000313" key="7">
    <source>
        <dbReference type="Proteomes" id="UP000436088"/>
    </source>
</evidence>
<dbReference type="GO" id="GO:0004672">
    <property type="term" value="F:protein kinase activity"/>
    <property type="evidence" value="ECO:0007669"/>
    <property type="project" value="InterPro"/>
</dbReference>
<dbReference type="Pfam" id="PF07714">
    <property type="entry name" value="PK_Tyr_Ser-Thr"/>
    <property type="match status" value="1"/>
</dbReference>
<accession>A0A6A2XL42</accession>
<keyword evidence="4" id="KW-0175">Coiled coil</keyword>
<keyword evidence="7" id="KW-1185">Reference proteome</keyword>
<dbReference type="Gene3D" id="3.30.200.20">
    <property type="entry name" value="Phosphorylase Kinase, domain 1"/>
    <property type="match status" value="1"/>
</dbReference>
<dbReference type="InterPro" id="IPR001245">
    <property type="entry name" value="Ser-Thr/Tyr_kinase_cat_dom"/>
</dbReference>
<evidence type="ECO:0000259" key="5">
    <source>
        <dbReference type="PROSITE" id="PS50011"/>
    </source>
</evidence>
<evidence type="ECO:0000256" key="2">
    <source>
        <dbReference type="ARBA" id="ARBA00012483"/>
    </source>
</evidence>
<evidence type="ECO:0000256" key="4">
    <source>
        <dbReference type="SAM" id="Coils"/>
    </source>
</evidence>
<dbReference type="SUPFAM" id="SSF56112">
    <property type="entry name" value="Protein kinase-like (PK-like)"/>
    <property type="match status" value="1"/>
</dbReference>
<keyword evidence="3" id="KW-0833">Ubl conjugation pathway</keyword>
<dbReference type="PANTHER" id="PTHR45647:SF76">
    <property type="entry name" value="PROTEIN KINASE DOMAIN-CONTAINING PROTEIN"/>
    <property type="match status" value="1"/>
</dbReference>
<evidence type="ECO:0000313" key="6">
    <source>
        <dbReference type="EMBL" id="KAE8670500.1"/>
    </source>
</evidence>
<dbReference type="Proteomes" id="UP000436088">
    <property type="component" value="Unassembled WGS sequence"/>
</dbReference>
<dbReference type="EMBL" id="VEPZ02001508">
    <property type="protein sequence ID" value="KAE8670500.1"/>
    <property type="molecule type" value="Genomic_DNA"/>
</dbReference>
<reference evidence="6" key="1">
    <citation type="submission" date="2019-09" db="EMBL/GenBank/DDBJ databases">
        <title>Draft genome information of white flower Hibiscus syriacus.</title>
        <authorList>
            <person name="Kim Y.-M."/>
        </authorList>
    </citation>
    <scope>NUCLEOTIDE SEQUENCE [LARGE SCALE GENOMIC DNA]</scope>
    <source>
        <strain evidence="6">YM2019G1</strain>
    </source>
</reference>
<evidence type="ECO:0000256" key="1">
    <source>
        <dbReference type="ARBA" id="ARBA00000900"/>
    </source>
</evidence>
<evidence type="ECO:0000256" key="3">
    <source>
        <dbReference type="ARBA" id="ARBA00022786"/>
    </source>
</evidence>
<dbReference type="AlphaFoldDB" id="A0A6A2XL42"/>
<dbReference type="InterPro" id="IPR000719">
    <property type="entry name" value="Prot_kinase_dom"/>
</dbReference>
<dbReference type="GO" id="GO:0061630">
    <property type="term" value="F:ubiquitin protein ligase activity"/>
    <property type="evidence" value="ECO:0007669"/>
    <property type="project" value="UniProtKB-EC"/>
</dbReference>
<dbReference type="EC" id="2.3.2.27" evidence="2"/>
<organism evidence="6 7">
    <name type="scientific">Hibiscus syriacus</name>
    <name type="common">Rose of Sharon</name>
    <dbReference type="NCBI Taxonomy" id="106335"/>
    <lineage>
        <taxon>Eukaryota</taxon>
        <taxon>Viridiplantae</taxon>
        <taxon>Streptophyta</taxon>
        <taxon>Embryophyta</taxon>
        <taxon>Tracheophyta</taxon>
        <taxon>Spermatophyta</taxon>
        <taxon>Magnoliopsida</taxon>
        <taxon>eudicotyledons</taxon>
        <taxon>Gunneridae</taxon>
        <taxon>Pentapetalae</taxon>
        <taxon>rosids</taxon>
        <taxon>malvids</taxon>
        <taxon>Malvales</taxon>
        <taxon>Malvaceae</taxon>
        <taxon>Malvoideae</taxon>
        <taxon>Hibiscus</taxon>
    </lineage>
</organism>
<proteinExistence type="predicted"/>
<dbReference type="PROSITE" id="PS50011">
    <property type="entry name" value="PROTEIN_KINASE_DOM"/>
    <property type="match status" value="1"/>
</dbReference>
<dbReference type="InterPro" id="IPR011009">
    <property type="entry name" value="Kinase-like_dom_sf"/>
</dbReference>
<gene>
    <name evidence="6" type="ORF">F3Y22_tig00112127pilonHSYRG00005</name>
</gene>
<dbReference type="InterPro" id="IPR051348">
    <property type="entry name" value="U-box_ubiquitin_ligases"/>
</dbReference>
<feature type="coiled-coil region" evidence="4">
    <location>
        <begin position="1"/>
        <end position="57"/>
    </location>
</feature>
<sequence>MKRLRQELEQTMDLYSNACREALTAKQQAMDMNRYKYKEEERQAEEAAMSAVEATKAAERLAEIEQATDNFAPSRKIGEGGYGPVCKCYLDHTQVAVKILRPDAAQGRLQFLQELQVLSRIRHPNMVLLLGACLDKAGDFAWRPQACQQITTKQDWQSCILPRVNEVANSGSPSSQDKGIK</sequence>
<name>A0A6A2XL42_HIBSY</name>
<dbReference type="GO" id="GO:0005524">
    <property type="term" value="F:ATP binding"/>
    <property type="evidence" value="ECO:0007669"/>
    <property type="project" value="InterPro"/>
</dbReference>
<protein>
    <recommendedName>
        <fullName evidence="2">RING-type E3 ubiquitin transferase</fullName>
        <ecNumber evidence="2">2.3.2.27</ecNumber>
    </recommendedName>
</protein>
<dbReference type="PANTHER" id="PTHR45647">
    <property type="entry name" value="OS02G0152300 PROTEIN"/>
    <property type="match status" value="1"/>
</dbReference>
<comment type="caution">
    <text evidence="6">The sequence shown here is derived from an EMBL/GenBank/DDBJ whole genome shotgun (WGS) entry which is preliminary data.</text>
</comment>